<evidence type="ECO:0000313" key="4">
    <source>
        <dbReference type="Proteomes" id="UP000242814"/>
    </source>
</evidence>
<protein>
    <submittedName>
        <fullName evidence="3">Uncharacterized protein</fullName>
    </submittedName>
</protein>
<organism evidence="3 4">
    <name type="scientific">Paracoccidioides brasiliensis</name>
    <dbReference type="NCBI Taxonomy" id="121759"/>
    <lineage>
        <taxon>Eukaryota</taxon>
        <taxon>Fungi</taxon>
        <taxon>Dikarya</taxon>
        <taxon>Ascomycota</taxon>
        <taxon>Pezizomycotina</taxon>
        <taxon>Eurotiomycetes</taxon>
        <taxon>Eurotiomycetidae</taxon>
        <taxon>Onygenales</taxon>
        <taxon>Ajellomycetaceae</taxon>
        <taxon>Paracoccidioides</taxon>
    </lineage>
</organism>
<evidence type="ECO:0000313" key="3">
    <source>
        <dbReference type="EMBL" id="ODH25991.1"/>
    </source>
</evidence>
<comment type="caution">
    <text evidence="3">The sequence shown here is derived from an EMBL/GenBank/DDBJ whole genome shotgun (WGS) entry which is preliminary data.</text>
</comment>
<dbReference type="VEuPathDB" id="FungiDB:PABG_02793"/>
<dbReference type="Proteomes" id="UP000242814">
    <property type="component" value="Unassembled WGS sequence"/>
</dbReference>
<dbReference type="AlphaFoldDB" id="A0A1D2JBX0"/>
<gene>
    <name evidence="3" type="ORF">ACO22_04881</name>
</gene>
<feature type="region of interest" description="Disordered" evidence="2">
    <location>
        <begin position="756"/>
        <end position="784"/>
    </location>
</feature>
<feature type="compositionally biased region" description="Polar residues" evidence="2">
    <location>
        <begin position="332"/>
        <end position="343"/>
    </location>
</feature>
<feature type="coiled-coil region" evidence="1">
    <location>
        <begin position="426"/>
        <end position="671"/>
    </location>
</feature>
<feature type="compositionally biased region" description="Polar residues" evidence="2">
    <location>
        <begin position="17"/>
        <end position="40"/>
    </location>
</feature>
<feature type="region of interest" description="Disordered" evidence="2">
    <location>
        <begin position="268"/>
        <end position="290"/>
    </location>
</feature>
<evidence type="ECO:0000256" key="1">
    <source>
        <dbReference type="SAM" id="Coils"/>
    </source>
</evidence>
<proteinExistence type="predicted"/>
<sequence>MGTRNKRSFSKPDHGSYTASMESSGRIENNPESILPSRSSLMEPRTPTRIGKISKKVRFSDSGLPIQQLSSNIDSNLSTGLTPAIKRTRLVSENSPSIKEPSAKRTRRRCSEPNWRTDNNGVKYELPELPTEAQTFQFLSCSAILNARARRRIARFGLSEEMNNINERKKKKEREERAKEEELMNLRRELSALREVKTEAQDDSVPYAPERIRELSEARHRIAELETLLKKYEDSARAESLSISPPANEDEEMIFVGDDITMMDNDMLTASSSPVSSRLSSNRRRTSDAWTQIARQDTEQDAENNALSAQLHNVRQEKRALFRDWSSLLGSNNVDRGNGSQAESPPNRSASPPPNFLPQIVSTLRKILSRESKAIGKLESVAKGLSGHGFDGASASEILSNMSVRFRQARIELERAVPGETANGDLMNWKEIIDALVERINNLVQNLALIHEQVTGCENREAALRNQFNMTLHRLEQSNKKNKNLEEVSDSMAEDMMHIRMKMQKLGQEINVLETDKVRLNSAIASYRADLKILEELNMKLEDDTIASMQKVAELENANSNLHSENMRAKEDIAKLEQNIIDQQRIREKMQKLLDKRTAELSSLESKIQQLKSEHDQAIASQSQNHDKQLGAMNVRISLITNALNETQSDIETLRVDKARLQSRLNSLQKLFSKEKIHTARERASATVRELMEWENGMSALYGGIDSPKDHQSGQNDSEVRTTINNSGFAPIGSEPITPSCDRFVNVEVYRGDKRKRRRPDSGIGILEEEEEEEGGDALEDSGIGNRGLGFAGEIIKWGFLLRSQTPEIRHPVFTGILIQGSQH</sequence>
<name>A0A1D2JBX0_PARBR</name>
<keyword evidence="1" id="KW-0175">Coiled coil</keyword>
<dbReference type="EMBL" id="LZYO01000206">
    <property type="protein sequence ID" value="ODH25991.1"/>
    <property type="molecule type" value="Genomic_DNA"/>
</dbReference>
<evidence type="ECO:0000256" key="2">
    <source>
        <dbReference type="SAM" id="MobiDB-lite"/>
    </source>
</evidence>
<feature type="region of interest" description="Disordered" evidence="2">
    <location>
        <begin position="1"/>
        <end position="45"/>
    </location>
</feature>
<feature type="region of interest" description="Disordered" evidence="2">
    <location>
        <begin position="332"/>
        <end position="355"/>
    </location>
</feature>
<dbReference type="VEuPathDB" id="FungiDB:PADG_01289"/>
<feature type="coiled-coil region" evidence="1">
    <location>
        <begin position="155"/>
        <end position="235"/>
    </location>
</feature>
<reference evidence="3 4" key="1">
    <citation type="submission" date="2016-06" db="EMBL/GenBank/DDBJ databases">
        <authorList>
            <person name="Kjaerup R.B."/>
            <person name="Dalgaard T.S."/>
            <person name="Juul-Madsen H.R."/>
        </authorList>
    </citation>
    <scope>NUCLEOTIDE SEQUENCE [LARGE SCALE GENOMIC DNA]</scope>
    <source>
        <strain evidence="3 4">Pb300</strain>
    </source>
</reference>
<feature type="compositionally biased region" description="Low complexity" evidence="2">
    <location>
        <begin position="271"/>
        <end position="280"/>
    </location>
</feature>
<feature type="compositionally biased region" description="Acidic residues" evidence="2">
    <location>
        <begin position="767"/>
        <end position="780"/>
    </location>
</feature>
<accession>A0A1D2JBX0</accession>